<gene>
    <name evidence="1" type="ORF">AAND1436_LOCUS10485</name>
</gene>
<dbReference type="InterPro" id="IPR016024">
    <property type="entry name" value="ARM-type_fold"/>
</dbReference>
<dbReference type="AlphaFoldDB" id="A0A7S2BEQ3"/>
<dbReference type="EMBL" id="HBGQ01021144">
    <property type="protein sequence ID" value="CAD9393834.1"/>
    <property type="molecule type" value="Transcribed_RNA"/>
</dbReference>
<dbReference type="Gene3D" id="1.25.10.10">
    <property type="entry name" value="Leucine-rich Repeat Variant"/>
    <property type="match status" value="1"/>
</dbReference>
<reference evidence="1" key="1">
    <citation type="submission" date="2021-01" db="EMBL/GenBank/DDBJ databases">
        <authorList>
            <person name="Corre E."/>
            <person name="Pelletier E."/>
            <person name="Niang G."/>
            <person name="Scheremetjew M."/>
            <person name="Finn R."/>
            <person name="Kale V."/>
            <person name="Holt S."/>
            <person name="Cochrane G."/>
            <person name="Meng A."/>
            <person name="Brown T."/>
            <person name="Cohen L."/>
        </authorList>
    </citation>
    <scope>NUCLEOTIDE SEQUENCE</scope>
    <source>
        <strain evidence="1">CCMP2222</strain>
    </source>
</reference>
<evidence type="ECO:0008006" key="2">
    <source>
        <dbReference type="Google" id="ProtNLM"/>
    </source>
</evidence>
<evidence type="ECO:0000313" key="1">
    <source>
        <dbReference type="EMBL" id="CAD9393834.1"/>
    </source>
</evidence>
<protein>
    <recommendedName>
        <fullName evidence="2">Armadillo repeat-containing protein 8</fullName>
    </recommendedName>
</protein>
<dbReference type="SUPFAM" id="SSF48371">
    <property type="entry name" value="ARM repeat"/>
    <property type="match status" value="1"/>
</dbReference>
<proteinExistence type="predicted"/>
<sequence length="361" mass="40181">MAALTTTAVVPVSPRSVGGENGQLSLLDKSLETRVNLTRPPDSDNELIKVAALHGAPGMLAVMRARKDYSWFVVLCLRAIEVCIGPRTGKLPVLQACDPVAFSMQMLEMEMIDEIFQVMKDYEHIKDIQRAGLAIIETLVNNDADWRDEVARKGGVGLLCEIAKQRQTSPNILGQVMTCISYLAAEDYIEVMLCQHDALEHVVYVLRQYPKNKELVMRASLALLNLTVCEPHIEELMEKDSILPVLQVFDSHPNNVDLIVVLCGILANFSAKPDVQHLLVREGLFPRVRDAMLLDPHNAVLQVACLKAFVNYSTSADFYMKMEQEGIPTLVGQVMVDHPNDPGVQRFGNYYLGQHTSCPIL</sequence>
<name>A0A7S2BEQ3_9DINO</name>
<dbReference type="InterPro" id="IPR011989">
    <property type="entry name" value="ARM-like"/>
</dbReference>
<accession>A0A7S2BEQ3</accession>
<organism evidence="1">
    <name type="scientific">Alexandrium andersonii</name>
    <dbReference type="NCBI Taxonomy" id="327968"/>
    <lineage>
        <taxon>Eukaryota</taxon>
        <taxon>Sar</taxon>
        <taxon>Alveolata</taxon>
        <taxon>Dinophyceae</taxon>
        <taxon>Gonyaulacales</taxon>
        <taxon>Pyrocystaceae</taxon>
        <taxon>Alexandrium</taxon>
    </lineage>
</organism>